<keyword evidence="3" id="KW-0812">Transmembrane</keyword>
<keyword evidence="6" id="KW-1133">Transmembrane helix</keyword>
<dbReference type="EMBL" id="AMQN01000002">
    <property type="status" value="NOT_ANNOTATED_CDS"/>
    <property type="molecule type" value="Genomic_DNA"/>
</dbReference>
<evidence type="ECO:0000256" key="8">
    <source>
        <dbReference type="ARBA" id="ARBA00023136"/>
    </source>
</evidence>
<dbReference type="HOGENOM" id="CLU_001072_11_2_1"/>
<dbReference type="InterPro" id="IPR018297">
    <property type="entry name" value="A/G_cyclase_CS"/>
</dbReference>
<dbReference type="PROSITE" id="PS00452">
    <property type="entry name" value="GUANYLATE_CYCLASE_1"/>
    <property type="match status" value="1"/>
</dbReference>
<keyword evidence="11 13" id="KW-0456">Lyase</keyword>
<proteinExistence type="inferred from homology"/>
<dbReference type="InterPro" id="IPR001054">
    <property type="entry name" value="A/G_cyclase"/>
</dbReference>
<dbReference type="SUPFAM" id="SSF56112">
    <property type="entry name" value="Protein kinase-like (PK-like)"/>
    <property type="match status" value="1"/>
</dbReference>
<dbReference type="GO" id="GO:0004672">
    <property type="term" value="F:protein kinase activity"/>
    <property type="evidence" value="ECO:0007669"/>
    <property type="project" value="InterPro"/>
</dbReference>
<evidence type="ECO:0000313" key="17">
    <source>
        <dbReference type="EMBL" id="ELU18794.1"/>
    </source>
</evidence>
<organism evidence="17">
    <name type="scientific">Capitella teleta</name>
    <name type="common">Polychaete worm</name>
    <dbReference type="NCBI Taxonomy" id="283909"/>
    <lineage>
        <taxon>Eukaryota</taxon>
        <taxon>Metazoa</taxon>
        <taxon>Spiralia</taxon>
        <taxon>Lophotrochozoa</taxon>
        <taxon>Annelida</taxon>
        <taxon>Polychaeta</taxon>
        <taxon>Sedentaria</taxon>
        <taxon>Scolecida</taxon>
        <taxon>Capitellidae</taxon>
        <taxon>Capitella</taxon>
    </lineage>
</organism>
<feature type="domain" description="Protein kinase" evidence="15">
    <location>
        <begin position="1"/>
        <end position="228"/>
    </location>
</feature>
<dbReference type="GO" id="GO:0005525">
    <property type="term" value="F:GTP binding"/>
    <property type="evidence" value="ECO:0007669"/>
    <property type="project" value="UniProtKB-KW"/>
</dbReference>
<evidence type="ECO:0000256" key="5">
    <source>
        <dbReference type="ARBA" id="ARBA00022741"/>
    </source>
</evidence>
<dbReference type="Pfam" id="PF07714">
    <property type="entry name" value="PK_Tyr_Ser-Thr"/>
    <property type="match status" value="1"/>
</dbReference>
<dbReference type="GO" id="GO:0004016">
    <property type="term" value="F:adenylate cyclase activity"/>
    <property type="evidence" value="ECO:0007669"/>
    <property type="project" value="TreeGrafter"/>
</dbReference>
<keyword evidence="9" id="KW-0675">Receptor</keyword>
<dbReference type="PANTHER" id="PTHR11920">
    <property type="entry name" value="GUANYLYL CYCLASE"/>
    <property type="match status" value="1"/>
</dbReference>
<dbReference type="InterPro" id="IPR011645">
    <property type="entry name" value="HNOB_dom_associated"/>
</dbReference>
<dbReference type="InterPro" id="IPR011009">
    <property type="entry name" value="Kinase-like_dom_sf"/>
</dbReference>
<keyword evidence="12 14" id="KW-0141">cGMP biosynthesis</keyword>
<dbReference type="FunFam" id="3.30.70.1230:FF:000004">
    <property type="entry name" value="Guanylate cyclase"/>
    <property type="match status" value="1"/>
</dbReference>
<dbReference type="Pfam" id="PF00211">
    <property type="entry name" value="Guanylate_cyc"/>
    <property type="match status" value="1"/>
</dbReference>
<dbReference type="PANTHER" id="PTHR11920:SF501">
    <property type="entry name" value="GUANYLATE CYCLASE 32E"/>
    <property type="match status" value="1"/>
</dbReference>
<keyword evidence="7" id="KW-0342">GTP-binding</keyword>
<evidence type="ECO:0000256" key="4">
    <source>
        <dbReference type="ARBA" id="ARBA00022729"/>
    </source>
</evidence>
<evidence type="ECO:0000256" key="2">
    <source>
        <dbReference type="ARBA" id="ARBA00012202"/>
    </source>
</evidence>
<dbReference type="EMBL" id="KB291798">
    <property type="protein sequence ID" value="ELU18794.1"/>
    <property type="molecule type" value="Genomic_DNA"/>
</dbReference>
<evidence type="ECO:0000313" key="18">
    <source>
        <dbReference type="EnsemblMetazoa" id="CapteP180115"/>
    </source>
</evidence>
<dbReference type="PROSITE" id="PS50125">
    <property type="entry name" value="GUANYLATE_CYCLASE_2"/>
    <property type="match status" value="1"/>
</dbReference>
<dbReference type="Pfam" id="PF07701">
    <property type="entry name" value="HNOBA"/>
    <property type="match status" value="1"/>
</dbReference>
<dbReference type="GO" id="GO:0007168">
    <property type="term" value="P:receptor guanylyl cyclase signaling pathway"/>
    <property type="evidence" value="ECO:0007669"/>
    <property type="project" value="TreeGrafter"/>
</dbReference>
<evidence type="ECO:0000256" key="11">
    <source>
        <dbReference type="ARBA" id="ARBA00023239"/>
    </source>
</evidence>
<dbReference type="EnsemblMetazoa" id="CapteT180115">
    <property type="protein sequence ID" value="CapteP180115"/>
    <property type="gene ID" value="CapteG180115"/>
</dbReference>
<dbReference type="Gene3D" id="1.10.510.10">
    <property type="entry name" value="Transferase(Phosphotransferase) domain 1"/>
    <property type="match status" value="1"/>
</dbReference>
<evidence type="ECO:0000256" key="12">
    <source>
        <dbReference type="ARBA" id="ARBA00023293"/>
    </source>
</evidence>
<evidence type="ECO:0000256" key="1">
    <source>
        <dbReference type="ARBA" id="ARBA00004479"/>
    </source>
</evidence>
<keyword evidence="8" id="KW-0472">Membrane</keyword>
<evidence type="ECO:0000256" key="3">
    <source>
        <dbReference type="ARBA" id="ARBA00022692"/>
    </source>
</evidence>
<evidence type="ECO:0000256" key="14">
    <source>
        <dbReference type="RuleBase" id="RU003431"/>
    </source>
</evidence>
<dbReference type="GO" id="GO:0004383">
    <property type="term" value="F:guanylate cyclase activity"/>
    <property type="evidence" value="ECO:0007669"/>
    <property type="project" value="UniProtKB-EC"/>
</dbReference>
<comment type="similarity">
    <text evidence="13">Belongs to the adenylyl cyclase class-4/guanylyl cyclase family.</text>
</comment>
<dbReference type="InterPro" id="IPR001245">
    <property type="entry name" value="Ser-Thr/Tyr_kinase_cat_dom"/>
</dbReference>
<evidence type="ECO:0000256" key="13">
    <source>
        <dbReference type="RuleBase" id="RU000405"/>
    </source>
</evidence>
<dbReference type="EC" id="4.6.1.2" evidence="2 14"/>
<dbReference type="GO" id="GO:0001653">
    <property type="term" value="F:peptide receptor activity"/>
    <property type="evidence" value="ECO:0007669"/>
    <property type="project" value="TreeGrafter"/>
</dbReference>
<reference evidence="19" key="1">
    <citation type="submission" date="2012-12" db="EMBL/GenBank/DDBJ databases">
        <authorList>
            <person name="Hellsten U."/>
            <person name="Grimwood J."/>
            <person name="Chapman J.A."/>
            <person name="Shapiro H."/>
            <person name="Aerts A."/>
            <person name="Otillar R.P."/>
            <person name="Terry A.Y."/>
            <person name="Boore J.L."/>
            <person name="Simakov O."/>
            <person name="Marletaz F."/>
            <person name="Cho S.-J."/>
            <person name="Edsinger-Gonzales E."/>
            <person name="Havlak P."/>
            <person name="Kuo D.-H."/>
            <person name="Larsson T."/>
            <person name="Lv J."/>
            <person name="Arendt D."/>
            <person name="Savage R."/>
            <person name="Osoegawa K."/>
            <person name="de Jong P."/>
            <person name="Lindberg D.R."/>
            <person name="Seaver E.C."/>
            <person name="Weisblat D.A."/>
            <person name="Putnam N.H."/>
            <person name="Grigoriev I.V."/>
            <person name="Rokhsar D.S."/>
        </authorList>
    </citation>
    <scope>NUCLEOTIDE SEQUENCE</scope>
    <source>
        <strain evidence="19">I ESC-2004</strain>
    </source>
</reference>
<reference evidence="17 19" key="2">
    <citation type="journal article" date="2013" name="Nature">
        <title>Insights into bilaterian evolution from three spiralian genomes.</title>
        <authorList>
            <person name="Simakov O."/>
            <person name="Marletaz F."/>
            <person name="Cho S.J."/>
            <person name="Edsinger-Gonzales E."/>
            <person name="Havlak P."/>
            <person name="Hellsten U."/>
            <person name="Kuo D.H."/>
            <person name="Larsson T."/>
            <person name="Lv J."/>
            <person name="Arendt D."/>
            <person name="Savage R."/>
            <person name="Osoegawa K."/>
            <person name="de Jong P."/>
            <person name="Grimwood J."/>
            <person name="Chapman J.A."/>
            <person name="Shapiro H."/>
            <person name="Aerts A."/>
            <person name="Otillar R.P."/>
            <person name="Terry A.Y."/>
            <person name="Boore J.L."/>
            <person name="Grigoriev I.V."/>
            <person name="Lindberg D.R."/>
            <person name="Seaver E.C."/>
            <person name="Weisblat D.A."/>
            <person name="Putnam N.H."/>
            <person name="Rokhsar D.S."/>
        </authorList>
    </citation>
    <scope>NUCLEOTIDE SEQUENCE</scope>
    <source>
        <strain evidence="17 19">I ESC-2004</strain>
    </source>
</reference>
<dbReference type="CDD" id="cd07302">
    <property type="entry name" value="CHD"/>
    <property type="match status" value="1"/>
</dbReference>
<dbReference type="OrthoDB" id="1890790at2759"/>
<dbReference type="InterPro" id="IPR000719">
    <property type="entry name" value="Prot_kinase_dom"/>
</dbReference>
<evidence type="ECO:0000259" key="15">
    <source>
        <dbReference type="PROSITE" id="PS50011"/>
    </source>
</evidence>
<name>N1PBB3_CAPTE</name>
<dbReference type="InterPro" id="IPR029787">
    <property type="entry name" value="Nucleotide_cyclase"/>
</dbReference>
<keyword evidence="4" id="KW-0732">Signal</keyword>
<evidence type="ECO:0000256" key="7">
    <source>
        <dbReference type="ARBA" id="ARBA00023134"/>
    </source>
</evidence>
<feature type="domain" description="Guanylate cyclase" evidence="16">
    <location>
        <begin position="302"/>
        <end position="432"/>
    </location>
</feature>
<protein>
    <recommendedName>
        <fullName evidence="2 14">Guanylate cyclase</fullName>
        <ecNumber evidence="2 14">4.6.1.2</ecNumber>
    </recommendedName>
</protein>
<reference evidence="18" key="3">
    <citation type="submission" date="2015-06" db="UniProtKB">
        <authorList>
            <consortium name="EnsemblMetazoa"/>
        </authorList>
    </citation>
    <scope>IDENTIFICATION</scope>
</reference>
<dbReference type="GO" id="GO:0005886">
    <property type="term" value="C:plasma membrane"/>
    <property type="evidence" value="ECO:0007669"/>
    <property type="project" value="TreeGrafter"/>
</dbReference>
<dbReference type="Proteomes" id="UP000014760">
    <property type="component" value="Unassembled WGS sequence"/>
</dbReference>
<evidence type="ECO:0000313" key="19">
    <source>
        <dbReference type="Proteomes" id="UP000014760"/>
    </source>
</evidence>
<dbReference type="SMART" id="SM00044">
    <property type="entry name" value="CYCc"/>
    <property type="match status" value="1"/>
</dbReference>
<keyword evidence="19" id="KW-1185">Reference proteome</keyword>
<keyword evidence="5" id="KW-0547">Nucleotide-binding</keyword>
<dbReference type="InterPro" id="IPR050401">
    <property type="entry name" value="Cyclic_nucleotide_synthase"/>
</dbReference>
<dbReference type="STRING" id="283909.N1PBB3"/>
<evidence type="ECO:0000256" key="9">
    <source>
        <dbReference type="ARBA" id="ARBA00023170"/>
    </source>
</evidence>
<dbReference type="OMA" id="LYHENIN"/>
<dbReference type="PROSITE" id="PS50011">
    <property type="entry name" value="PROTEIN_KINASE_DOM"/>
    <property type="match status" value="1"/>
</dbReference>
<accession>N1PBB3</accession>
<dbReference type="Gene3D" id="3.30.70.1230">
    <property type="entry name" value="Nucleotide cyclase"/>
    <property type="match status" value="1"/>
</dbReference>
<dbReference type="SUPFAM" id="SSF55073">
    <property type="entry name" value="Nucleotide cyclase"/>
    <property type="match status" value="1"/>
</dbReference>
<evidence type="ECO:0000256" key="10">
    <source>
        <dbReference type="ARBA" id="ARBA00023180"/>
    </source>
</evidence>
<gene>
    <name evidence="17" type="ORF">CAPTEDRAFT_180115</name>
</gene>
<dbReference type="GO" id="GO:0005524">
    <property type="term" value="F:ATP binding"/>
    <property type="evidence" value="ECO:0007669"/>
    <property type="project" value="InterPro"/>
</dbReference>
<dbReference type="GO" id="GO:0035556">
    <property type="term" value="P:intracellular signal transduction"/>
    <property type="evidence" value="ECO:0007669"/>
    <property type="project" value="InterPro"/>
</dbReference>
<dbReference type="AlphaFoldDB" id="N1PBB3"/>
<keyword evidence="10" id="KW-0325">Glycoprotein</keyword>
<comment type="subcellular location">
    <subcellularLocation>
        <location evidence="1">Membrane</location>
        <topology evidence="1">Single-pass type I membrane protein</topology>
    </subcellularLocation>
</comment>
<evidence type="ECO:0000259" key="16">
    <source>
        <dbReference type="PROSITE" id="PS50125"/>
    </source>
</evidence>
<evidence type="ECO:0000256" key="6">
    <source>
        <dbReference type="ARBA" id="ARBA00022989"/>
    </source>
</evidence>
<comment type="catalytic activity">
    <reaction evidence="14">
        <text>GTP = 3',5'-cyclic GMP + diphosphate</text>
        <dbReference type="Rhea" id="RHEA:13665"/>
        <dbReference type="ChEBI" id="CHEBI:33019"/>
        <dbReference type="ChEBI" id="CHEBI:37565"/>
        <dbReference type="ChEBI" id="CHEBI:57746"/>
        <dbReference type="EC" id="4.6.1.2"/>
    </reaction>
</comment>
<sequence length="500" mass="56453">MDHVELKTMREINHENLNGFVGACVDPPNICIVTKYCSKGSLQDILENEDIKLDQNFKTSLISDIIMGMEYLHRSPLKSNGRLKSTNCVVDGRWVLKITDWGLDSLRERTYETDNARYSALMWTSPELLREVVPPPKGTQKGDVYSFAIILQEIIYRYPPYGTPDSLQMVPKDLIGRVRNGETPPFRPVLSGVPGVEVHTPLIQMMKECWAEDANARPDFYSIKMKFNAMNKGKTYNIMDNMLRMMEKYASNLEDIINDRTRQLVEEKKKTDLLLYRMLPSTIADHLKAGTTIKPELFREVSVYFSDIVSFTSMASESSPMEVVDFLNDLWTVFDDTIARYDVYKVETIGDAYMVASGIPLPNGQAHASEISSMALDVLSSVLTFKIRHRPDRQLEVRIGVHSGPVVAGVVGQTMPRYCLFGDTVNTASRMESTGAAQRIHISQDAYYAIKATNKGFIMAKRGLIDIKGKGVQTTYWLEGREGYTRPLPKPSMASDGYND</sequence>